<sequence>MKIQKLHVFTHNFSQNMPQVSLADLIAGAQAGRLVSFPTDTVPALATLPEKAGLIFAAKQRSQDKPLILMGASAADLWPYVKGSEYEYELWQQVVNQYWPGALTLVLTASDRLPKQINPTDPTTIGIRVPDNAIARAILAKTGPLATTSANFSGQPPLQTMAEITMQFPDALTLATTEFLDEISGVGVPSTVAKWTGKNWQILRQGRITLN</sequence>
<dbReference type="GO" id="GO:0008033">
    <property type="term" value="P:tRNA processing"/>
    <property type="evidence" value="ECO:0007669"/>
    <property type="project" value="UniProtKB-KW"/>
</dbReference>
<dbReference type="AlphaFoldDB" id="A0A1Z4GIF8"/>
<dbReference type="Pfam" id="PF01300">
    <property type="entry name" value="Sua5_yciO_yrdC"/>
    <property type="match status" value="1"/>
</dbReference>
<comment type="catalytic activity">
    <reaction evidence="11">
        <text>L-threonine + hydrogencarbonate + ATP = L-threonylcarbamoyladenylate + diphosphate + H2O</text>
        <dbReference type="Rhea" id="RHEA:36407"/>
        <dbReference type="ChEBI" id="CHEBI:15377"/>
        <dbReference type="ChEBI" id="CHEBI:17544"/>
        <dbReference type="ChEBI" id="CHEBI:30616"/>
        <dbReference type="ChEBI" id="CHEBI:33019"/>
        <dbReference type="ChEBI" id="CHEBI:57926"/>
        <dbReference type="ChEBI" id="CHEBI:73682"/>
        <dbReference type="EC" id="2.7.7.87"/>
    </reaction>
</comment>
<keyword evidence="14" id="KW-1185">Reference proteome</keyword>
<dbReference type="EC" id="2.7.7.87" evidence="3"/>
<keyword evidence="8" id="KW-0547">Nucleotide-binding</keyword>
<dbReference type="SUPFAM" id="SSF55821">
    <property type="entry name" value="YrdC/RibB"/>
    <property type="match status" value="1"/>
</dbReference>
<accession>A0A1Z4GIF8</accession>
<dbReference type="PANTHER" id="PTHR17490">
    <property type="entry name" value="SUA5"/>
    <property type="match status" value="1"/>
</dbReference>
<dbReference type="GO" id="GO:0000049">
    <property type="term" value="F:tRNA binding"/>
    <property type="evidence" value="ECO:0007669"/>
    <property type="project" value="TreeGrafter"/>
</dbReference>
<organism evidence="13 14">
    <name type="scientific">Anabaenopsis circularis NIES-21</name>
    <dbReference type="NCBI Taxonomy" id="1085406"/>
    <lineage>
        <taxon>Bacteria</taxon>
        <taxon>Bacillati</taxon>
        <taxon>Cyanobacteriota</taxon>
        <taxon>Cyanophyceae</taxon>
        <taxon>Nostocales</taxon>
        <taxon>Nodulariaceae</taxon>
        <taxon>Anabaenopsis</taxon>
    </lineage>
</organism>
<gene>
    <name evidence="13" type="ORF">NIES21_30940</name>
</gene>
<dbReference type="PROSITE" id="PS51163">
    <property type="entry name" value="YRDC"/>
    <property type="match status" value="1"/>
</dbReference>
<name>A0A1Z4GIF8_9CYAN</name>
<dbReference type="GO" id="GO:0006450">
    <property type="term" value="P:regulation of translational fidelity"/>
    <property type="evidence" value="ECO:0007669"/>
    <property type="project" value="TreeGrafter"/>
</dbReference>
<feature type="domain" description="YrdC-like" evidence="12">
    <location>
        <begin position="19"/>
        <end position="208"/>
    </location>
</feature>
<keyword evidence="5" id="KW-0808">Transferase</keyword>
<evidence type="ECO:0000256" key="8">
    <source>
        <dbReference type="ARBA" id="ARBA00022741"/>
    </source>
</evidence>
<evidence type="ECO:0000256" key="10">
    <source>
        <dbReference type="ARBA" id="ARBA00029774"/>
    </source>
</evidence>
<comment type="similarity">
    <text evidence="2">Belongs to the SUA5 family.</text>
</comment>
<dbReference type="EMBL" id="AP018174">
    <property type="protein sequence ID" value="BAY17259.1"/>
    <property type="molecule type" value="Genomic_DNA"/>
</dbReference>
<dbReference type="Proteomes" id="UP000218287">
    <property type="component" value="Chromosome"/>
</dbReference>
<evidence type="ECO:0000256" key="4">
    <source>
        <dbReference type="ARBA" id="ARBA00022490"/>
    </source>
</evidence>
<protein>
    <recommendedName>
        <fullName evidence="10">L-threonylcarbamoyladenylate synthase</fullName>
        <ecNumber evidence="3">2.7.7.87</ecNumber>
    </recommendedName>
    <alternativeName>
        <fullName evidence="10">L-threonylcarbamoyladenylate synthase</fullName>
    </alternativeName>
</protein>
<evidence type="ECO:0000256" key="7">
    <source>
        <dbReference type="ARBA" id="ARBA00022695"/>
    </source>
</evidence>
<keyword evidence="9" id="KW-0067">ATP-binding</keyword>
<dbReference type="GO" id="GO:0003725">
    <property type="term" value="F:double-stranded RNA binding"/>
    <property type="evidence" value="ECO:0007669"/>
    <property type="project" value="InterPro"/>
</dbReference>
<evidence type="ECO:0000256" key="9">
    <source>
        <dbReference type="ARBA" id="ARBA00022840"/>
    </source>
</evidence>
<evidence type="ECO:0000313" key="13">
    <source>
        <dbReference type="EMBL" id="BAY17259.1"/>
    </source>
</evidence>
<proteinExistence type="inferred from homology"/>
<dbReference type="PANTHER" id="PTHR17490:SF16">
    <property type="entry name" value="THREONYLCARBAMOYL-AMP SYNTHASE"/>
    <property type="match status" value="1"/>
</dbReference>
<keyword evidence="7" id="KW-0548">Nucleotidyltransferase</keyword>
<evidence type="ECO:0000256" key="1">
    <source>
        <dbReference type="ARBA" id="ARBA00004496"/>
    </source>
</evidence>
<dbReference type="GO" id="GO:0005737">
    <property type="term" value="C:cytoplasm"/>
    <property type="evidence" value="ECO:0007669"/>
    <property type="project" value="UniProtKB-SubCell"/>
</dbReference>
<dbReference type="InterPro" id="IPR006070">
    <property type="entry name" value="Sua5-like_dom"/>
</dbReference>
<dbReference type="Gene3D" id="3.90.870.10">
    <property type="entry name" value="DHBP synthase"/>
    <property type="match status" value="1"/>
</dbReference>
<evidence type="ECO:0000256" key="3">
    <source>
        <dbReference type="ARBA" id="ARBA00012584"/>
    </source>
</evidence>
<dbReference type="InterPro" id="IPR050156">
    <property type="entry name" value="TC-AMP_synthase_SUA5"/>
</dbReference>
<evidence type="ECO:0000256" key="2">
    <source>
        <dbReference type="ARBA" id="ARBA00007663"/>
    </source>
</evidence>
<evidence type="ECO:0000256" key="11">
    <source>
        <dbReference type="ARBA" id="ARBA00048366"/>
    </source>
</evidence>
<reference evidence="13 14" key="1">
    <citation type="submission" date="2017-06" db="EMBL/GenBank/DDBJ databases">
        <title>Genome sequencing of cyanobaciteial culture collection at National Institute for Environmental Studies (NIES).</title>
        <authorList>
            <person name="Hirose Y."/>
            <person name="Shimura Y."/>
            <person name="Fujisawa T."/>
            <person name="Nakamura Y."/>
            <person name="Kawachi M."/>
        </authorList>
    </citation>
    <scope>NUCLEOTIDE SEQUENCE [LARGE SCALE GENOMIC DNA]</scope>
    <source>
        <strain evidence="13 14">NIES-21</strain>
    </source>
</reference>
<evidence type="ECO:0000256" key="6">
    <source>
        <dbReference type="ARBA" id="ARBA00022694"/>
    </source>
</evidence>
<keyword evidence="4" id="KW-0963">Cytoplasm</keyword>
<evidence type="ECO:0000313" key="14">
    <source>
        <dbReference type="Proteomes" id="UP000218287"/>
    </source>
</evidence>
<keyword evidence="6" id="KW-0819">tRNA processing</keyword>
<evidence type="ECO:0000259" key="12">
    <source>
        <dbReference type="PROSITE" id="PS51163"/>
    </source>
</evidence>
<comment type="subcellular location">
    <subcellularLocation>
        <location evidence="1">Cytoplasm</location>
    </subcellularLocation>
</comment>
<dbReference type="GO" id="GO:0005524">
    <property type="term" value="F:ATP binding"/>
    <property type="evidence" value="ECO:0007669"/>
    <property type="project" value="UniProtKB-KW"/>
</dbReference>
<evidence type="ECO:0000256" key="5">
    <source>
        <dbReference type="ARBA" id="ARBA00022679"/>
    </source>
</evidence>
<dbReference type="GO" id="GO:0061710">
    <property type="term" value="F:L-threonylcarbamoyladenylate synthase"/>
    <property type="evidence" value="ECO:0007669"/>
    <property type="project" value="UniProtKB-EC"/>
</dbReference>
<dbReference type="InterPro" id="IPR017945">
    <property type="entry name" value="DHBP_synth_RibB-like_a/b_dom"/>
</dbReference>